<protein>
    <submittedName>
        <fullName evidence="1">PIG-L family deacetylase</fullName>
    </submittedName>
</protein>
<gene>
    <name evidence="1" type="ORF">Q7A36_27800</name>
</gene>
<comment type="caution">
    <text evidence="1">The sequence shown here is derived from an EMBL/GenBank/DDBJ whole genome shotgun (WGS) entry which is preliminary data.</text>
</comment>
<evidence type="ECO:0000313" key="1">
    <source>
        <dbReference type="EMBL" id="MDO9712179.1"/>
    </source>
</evidence>
<proteinExistence type="predicted"/>
<dbReference type="SUPFAM" id="SSF102588">
    <property type="entry name" value="LmbE-like"/>
    <property type="match status" value="1"/>
</dbReference>
<dbReference type="Gene3D" id="3.40.50.10320">
    <property type="entry name" value="LmbE-like"/>
    <property type="match status" value="1"/>
</dbReference>
<dbReference type="PANTHER" id="PTHR12993:SF29">
    <property type="entry name" value="BLR3841 PROTEIN"/>
    <property type="match status" value="1"/>
</dbReference>
<dbReference type="InterPro" id="IPR003737">
    <property type="entry name" value="GlcNAc_PI_deacetylase-related"/>
</dbReference>
<dbReference type="InterPro" id="IPR024078">
    <property type="entry name" value="LmbE-like_dom_sf"/>
</dbReference>
<accession>A0ABT9E7M4</accession>
<dbReference type="RefSeq" id="WP_305107034.1">
    <property type="nucleotide sequence ID" value="NZ_JAUTWS010000041.1"/>
</dbReference>
<sequence>MAHALALSPHLDDAAFSCGGTLARLAAGGWTVTLCTAFTRSVPDPTGFALACQLDKGLGAEVDYMALRRAEDAAACAALGARPLWLDLPEAPHRGYRDARALFAAPLAADHVAAPLAAALAPLLDPAPDLLLAPQAIGGHVDHVLLVRALRAVLPPGLPVLWWTDFPYSLKPQSHPARPFEAAMASLPERAIEGDATARLAACAAYRSQLGFQFGGTAGLAEALAAAGPLEQFRAEGEAAA</sequence>
<keyword evidence="2" id="KW-1185">Reference proteome</keyword>
<name>A0ABT9E7M4_9PROT</name>
<dbReference type="EMBL" id="JAUTWS010000041">
    <property type="protein sequence ID" value="MDO9712179.1"/>
    <property type="molecule type" value="Genomic_DNA"/>
</dbReference>
<organism evidence="1 2">
    <name type="scientific">Paracraurococcus lichenis</name>
    <dbReference type="NCBI Taxonomy" id="3064888"/>
    <lineage>
        <taxon>Bacteria</taxon>
        <taxon>Pseudomonadati</taxon>
        <taxon>Pseudomonadota</taxon>
        <taxon>Alphaproteobacteria</taxon>
        <taxon>Acetobacterales</taxon>
        <taxon>Roseomonadaceae</taxon>
        <taxon>Paracraurococcus</taxon>
    </lineage>
</organism>
<evidence type="ECO:0000313" key="2">
    <source>
        <dbReference type="Proteomes" id="UP001243009"/>
    </source>
</evidence>
<dbReference type="Proteomes" id="UP001243009">
    <property type="component" value="Unassembled WGS sequence"/>
</dbReference>
<reference evidence="1 2" key="1">
    <citation type="submission" date="2023-08" db="EMBL/GenBank/DDBJ databases">
        <title>The draft genome sequence of Paracraurococcus sp. LOR1-02.</title>
        <authorList>
            <person name="Kingkaew E."/>
            <person name="Tanasupawat S."/>
        </authorList>
    </citation>
    <scope>NUCLEOTIDE SEQUENCE [LARGE SCALE GENOMIC DNA]</scope>
    <source>
        <strain evidence="1 2">LOR1-02</strain>
    </source>
</reference>
<dbReference type="PANTHER" id="PTHR12993">
    <property type="entry name" value="N-ACETYLGLUCOSAMINYL-PHOSPHATIDYLINOSITOL DE-N-ACETYLASE-RELATED"/>
    <property type="match status" value="1"/>
</dbReference>
<dbReference type="Pfam" id="PF02585">
    <property type="entry name" value="PIG-L"/>
    <property type="match status" value="1"/>
</dbReference>